<dbReference type="InterPro" id="IPR029063">
    <property type="entry name" value="SAM-dependent_MTases_sf"/>
</dbReference>
<dbReference type="CDD" id="cd02440">
    <property type="entry name" value="AdoMet_MTases"/>
    <property type="match status" value="1"/>
</dbReference>
<dbReference type="InterPro" id="IPR013216">
    <property type="entry name" value="Methyltransf_11"/>
</dbReference>
<dbReference type="Gene3D" id="3.40.50.150">
    <property type="entry name" value="Vaccinia Virus protein VP39"/>
    <property type="match status" value="1"/>
</dbReference>
<dbReference type="EMBL" id="LT629758">
    <property type="protein sequence ID" value="SDS88716.1"/>
    <property type="molecule type" value="Genomic_DNA"/>
</dbReference>
<dbReference type="STRING" id="113562.SAMN04489716_1891"/>
<keyword evidence="3" id="KW-1185">Reference proteome</keyword>
<dbReference type="PANTHER" id="PTHR43591">
    <property type="entry name" value="METHYLTRANSFERASE"/>
    <property type="match status" value="1"/>
</dbReference>
<accession>A0A1H1VWT3</accession>
<dbReference type="GO" id="GO:0008757">
    <property type="term" value="F:S-adenosylmethionine-dependent methyltransferase activity"/>
    <property type="evidence" value="ECO:0007669"/>
    <property type="project" value="InterPro"/>
</dbReference>
<dbReference type="RefSeq" id="WP_092543436.1">
    <property type="nucleotide sequence ID" value="NZ_BOMJ01000013.1"/>
</dbReference>
<feature type="domain" description="Methyltransferase type 11" evidence="1">
    <location>
        <begin position="47"/>
        <end position="136"/>
    </location>
</feature>
<organism evidence="2 3">
    <name type="scientific">Actinoplanes derwentensis</name>
    <dbReference type="NCBI Taxonomy" id="113562"/>
    <lineage>
        <taxon>Bacteria</taxon>
        <taxon>Bacillati</taxon>
        <taxon>Actinomycetota</taxon>
        <taxon>Actinomycetes</taxon>
        <taxon>Micromonosporales</taxon>
        <taxon>Micromonosporaceae</taxon>
        <taxon>Actinoplanes</taxon>
    </lineage>
</organism>
<evidence type="ECO:0000259" key="1">
    <source>
        <dbReference type="Pfam" id="PF08241"/>
    </source>
</evidence>
<keyword evidence="2" id="KW-0830">Ubiquinone</keyword>
<protein>
    <submittedName>
        <fullName evidence="2">Ubiquinone/menaquinone biosynthesis C-methylase UbiE</fullName>
    </submittedName>
</protein>
<dbReference type="SUPFAM" id="SSF53335">
    <property type="entry name" value="S-adenosyl-L-methionine-dependent methyltransferases"/>
    <property type="match status" value="1"/>
</dbReference>
<reference evidence="2 3" key="1">
    <citation type="submission" date="2016-10" db="EMBL/GenBank/DDBJ databases">
        <authorList>
            <person name="de Groot N.N."/>
        </authorList>
    </citation>
    <scope>NUCLEOTIDE SEQUENCE [LARGE SCALE GENOMIC DNA]</scope>
    <source>
        <strain evidence="2 3">DSM 43941</strain>
    </source>
</reference>
<dbReference type="Proteomes" id="UP000198688">
    <property type="component" value="Chromosome I"/>
</dbReference>
<name>A0A1H1VWT3_9ACTN</name>
<dbReference type="OrthoDB" id="448116at2"/>
<gene>
    <name evidence="2" type="ORF">SAMN04489716_1891</name>
</gene>
<evidence type="ECO:0000313" key="2">
    <source>
        <dbReference type="EMBL" id="SDS88716.1"/>
    </source>
</evidence>
<keyword evidence="2" id="KW-0489">Methyltransferase</keyword>
<dbReference type="Pfam" id="PF08241">
    <property type="entry name" value="Methyltransf_11"/>
    <property type="match status" value="1"/>
</dbReference>
<dbReference type="PANTHER" id="PTHR43591:SF24">
    <property type="entry name" value="2-METHOXY-6-POLYPRENYL-1,4-BENZOQUINOL METHYLASE, MITOCHONDRIAL"/>
    <property type="match status" value="1"/>
</dbReference>
<evidence type="ECO:0000313" key="3">
    <source>
        <dbReference type="Proteomes" id="UP000198688"/>
    </source>
</evidence>
<dbReference type="AlphaFoldDB" id="A0A1H1VWT3"/>
<sequence length="268" mass="28872">MTTFDNHERARWAGQAAAYRDSFAALCAHPAGALLDAGQVRAGGRLLDVGTGTGTVAALAYTRGVKVVAVDAEPSMVEATRRRIPDARVHHATLPDLPFDDGVFDTVVANFVVNHVGDPLAAVSEMRRVTRPGGRVSVTIWPYPAPPAQHLWSTVFDAAGVERPTDLPRLPPDRDFPRTAAGLSDLLHRAGLTDISGETLSWTHRTTPDAWWSGPANGIGTPGLIMKRQTPETITRIRARYDEHVTPYREPDGRLALPTTALLAAGRA</sequence>
<dbReference type="GO" id="GO:0032259">
    <property type="term" value="P:methylation"/>
    <property type="evidence" value="ECO:0007669"/>
    <property type="project" value="UniProtKB-KW"/>
</dbReference>
<proteinExistence type="predicted"/>
<keyword evidence="2" id="KW-0808">Transferase</keyword>